<evidence type="ECO:0000313" key="3">
    <source>
        <dbReference type="Proteomes" id="UP000256645"/>
    </source>
</evidence>
<feature type="compositionally biased region" description="Polar residues" evidence="1">
    <location>
        <begin position="728"/>
        <end position="768"/>
    </location>
</feature>
<name>A0A3D8QFH2_9HELO</name>
<keyword evidence="3" id="KW-1185">Reference proteome</keyword>
<dbReference type="PANTHER" id="PTHR38166:SF1">
    <property type="entry name" value="C2H2-TYPE DOMAIN-CONTAINING PROTEIN"/>
    <property type="match status" value="1"/>
</dbReference>
<feature type="region of interest" description="Disordered" evidence="1">
    <location>
        <begin position="63"/>
        <end position="94"/>
    </location>
</feature>
<evidence type="ECO:0000256" key="1">
    <source>
        <dbReference type="SAM" id="MobiDB-lite"/>
    </source>
</evidence>
<feature type="compositionally biased region" description="Polar residues" evidence="1">
    <location>
        <begin position="481"/>
        <end position="493"/>
    </location>
</feature>
<gene>
    <name evidence="2" type="ORF">BP6252_11956</name>
</gene>
<dbReference type="PANTHER" id="PTHR38166">
    <property type="entry name" value="C2H2-TYPE DOMAIN-CONTAINING PROTEIN-RELATED"/>
    <property type="match status" value="1"/>
</dbReference>
<feature type="region of interest" description="Disordered" evidence="1">
    <location>
        <begin position="463"/>
        <end position="527"/>
    </location>
</feature>
<accession>A0A3D8QFH2</accession>
<dbReference type="Proteomes" id="UP000256645">
    <property type="component" value="Unassembled WGS sequence"/>
</dbReference>
<feature type="compositionally biased region" description="Polar residues" evidence="1">
    <location>
        <begin position="894"/>
        <end position="904"/>
    </location>
</feature>
<reference evidence="2 3" key="1">
    <citation type="journal article" date="2018" name="IMA Fungus">
        <title>IMA Genome-F 9: Draft genome sequence of Annulohypoxylon stygium, Aspergillus mulundensis, Berkeleyomyces basicola (syn. Thielaviopsis basicola), Ceratocystis smalleyi, two Cercospora beticola strains, Coleophoma cylindrospora, Fusarium fracticaudum, Phialophora cf. hyalina, and Morchella septimelata.</title>
        <authorList>
            <person name="Wingfield B.D."/>
            <person name="Bills G.F."/>
            <person name="Dong Y."/>
            <person name="Huang W."/>
            <person name="Nel W.J."/>
            <person name="Swalarsk-Parry B.S."/>
            <person name="Vaghefi N."/>
            <person name="Wilken P.M."/>
            <person name="An Z."/>
            <person name="de Beer Z.W."/>
            <person name="De Vos L."/>
            <person name="Chen L."/>
            <person name="Duong T.A."/>
            <person name="Gao Y."/>
            <person name="Hammerbacher A."/>
            <person name="Kikkert J.R."/>
            <person name="Li Y."/>
            <person name="Li H."/>
            <person name="Li K."/>
            <person name="Li Q."/>
            <person name="Liu X."/>
            <person name="Ma X."/>
            <person name="Naidoo K."/>
            <person name="Pethybridge S.J."/>
            <person name="Sun J."/>
            <person name="Steenkamp E.T."/>
            <person name="van der Nest M.A."/>
            <person name="van Wyk S."/>
            <person name="Wingfield M.J."/>
            <person name="Xiong C."/>
            <person name="Yue Q."/>
            <person name="Zhang X."/>
        </authorList>
    </citation>
    <scope>NUCLEOTIDE SEQUENCE [LARGE SCALE GENOMIC DNA]</scope>
    <source>
        <strain evidence="2 3">BP6252</strain>
    </source>
</reference>
<dbReference type="OrthoDB" id="3565113at2759"/>
<feature type="region of interest" description="Disordered" evidence="1">
    <location>
        <begin position="324"/>
        <end position="346"/>
    </location>
</feature>
<comment type="caution">
    <text evidence="2">The sequence shown here is derived from an EMBL/GenBank/DDBJ whole genome shotgun (WGS) entry which is preliminary data.</text>
</comment>
<dbReference type="EMBL" id="PDLM01000015">
    <property type="protein sequence ID" value="RDW60573.1"/>
    <property type="molecule type" value="Genomic_DNA"/>
</dbReference>
<feature type="compositionally biased region" description="Polar residues" evidence="1">
    <location>
        <begin position="862"/>
        <end position="884"/>
    </location>
</feature>
<evidence type="ECO:0008006" key="4">
    <source>
        <dbReference type="Google" id="ProtNLM"/>
    </source>
</evidence>
<organism evidence="2 3">
    <name type="scientific">Coleophoma cylindrospora</name>
    <dbReference type="NCBI Taxonomy" id="1849047"/>
    <lineage>
        <taxon>Eukaryota</taxon>
        <taxon>Fungi</taxon>
        <taxon>Dikarya</taxon>
        <taxon>Ascomycota</taxon>
        <taxon>Pezizomycotina</taxon>
        <taxon>Leotiomycetes</taxon>
        <taxon>Helotiales</taxon>
        <taxon>Dermateaceae</taxon>
        <taxon>Coleophoma</taxon>
    </lineage>
</organism>
<feature type="region of interest" description="Disordered" evidence="1">
    <location>
        <begin position="679"/>
        <end position="702"/>
    </location>
</feature>
<protein>
    <recommendedName>
        <fullName evidence="4">C2H2-type domain-containing protein</fullName>
    </recommendedName>
</protein>
<sequence>MSSNNIQTRPSACESSERVMSFDPDLQKSLQHWPIQDLNKRKAHLISELPSKRRVLDSCSSLWSRSSTPLSIPESSNQHGEDLEEHDGQTNDCISKEESDHDMLEELTPRMHTNSEASRSGTGLGLYLCTPALTMSDCSSKRSSSAQFVASPRSAISDDHDYIDREMPITSILSSPDSSLDCPSNVGFQYPPVLDLSQEQSVAELKYDPWAHLPFFVEGEVASYQENYTGDCSVQISDTDATPSNVPQFVICGTDGFPKPVEMIDLTSPPRCDGVNKFQIFKGPFIDVERGELEHSEEPPTEMVNDSAIFTSRQDDAYPRLQISSHNQTGSSPTKVVTMPSASPSIQLRKEESPLEIKMCLKKDSIEDWSLEIPEDIDNQEIGDVQSPSTTILMATAEEDLEERVRAVTGDDHNYGQALLANLKEKLPEILPLFCGEDFCGEDYSPFEFSNYAPSVTYGSGYTNRSGSSSAPPSDTKSSAGISVNTNATSSGSSKKHNRADDEENHTGKDQRQPSKKPKVSRPATRGVQDRRRFKCHFYTKCPISHTKKTCVMSGWPSIHHLRGHYDSHHTTIRCNKCFQEFEGPYARTEKNRHQKGCKVEAAPPSLDVIDCDKKDELEESLGFRTWQLHSEPDEVMKAWILKYKPEFVTNNAPTDEAYDSRELAKWYRIWQTLFPDSRTPVPSPFDTNIQQDRKPPADQPQQIDYYKECVRKLFKIILPRAHSSENMLSGSATNQRGDTRSISTPANSGTTSAPAIHTPSSSRVSTQRLERSKQTQSMEYLSSSPRDRSSSPVADLSTSPRLPPRNGFSVTSPCSAETKGAVGETPVIVRTVSVNRSRGNSAPDSSLNMHPHAREVPRGNLSLQIPRTAGSPQVRATSRSPMTNLMPPPQMRQRASVSPSHSHAGNPAQVFQDSAMDFALTNNLTAFNTSMTPSNFNFIGLAVDQGSPVWPNVAVPQPAGVRLICSLDSVEGKTEDYAGRKLHMPAYAFAKTVLNELSLTAFLYEEKRFYMLWFPTLL</sequence>
<feature type="compositionally biased region" description="Polar residues" evidence="1">
    <location>
        <begin position="833"/>
        <end position="849"/>
    </location>
</feature>
<evidence type="ECO:0000313" key="2">
    <source>
        <dbReference type="EMBL" id="RDW60573.1"/>
    </source>
</evidence>
<feature type="compositionally biased region" description="Low complexity" evidence="1">
    <location>
        <begin position="466"/>
        <end position="480"/>
    </location>
</feature>
<proteinExistence type="predicted"/>
<feature type="region of interest" description="Disordered" evidence="1">
    <location>
        <begin position="728"/>
        <end position="909"/>
    </location>
</feature>
<dbReference type="AlphaFoldDB" id="A0A3D8QFH2"/>